<evidence type="ECO:0000313" key="2">
    <source>
        <dbReference type="EMBL" id="MDV2911186.1"/>
    </source>
</evidence>
<reference evidence="2" key="1">
    <citation type="journal article" date="2023" name="PeerJ">
        <title>Selection and evaluation of lactic acid bacteria from chicken feces in Thailand as potential probiotics.</title>
        <authorList>
            <person name="Khurajog B."/>
            <person name="Disastra Y."/>
            <person name="Lawwyne L.D."/>
            <person name="Sirichokchatchawan W."/>
            <person name="Niyomtham W."/>
            <person name="Yindee J."/>
            <person name="Hampson D.J."/>
            <person name="Prapasarakul N."/>
        </authorList>
    </citation>
    <scope>NUCLEOTIDE SEQUENCE</scope>
    <source>
        <strain evidence="2">BF14</strain>
    </source>
</reference>
<feature type="chain" id="PRO_5043656394" evidence="1">
    <location>
        <begin position="27"/>
        <end position="337"/>
    </location>
</feature>
<dbReference type="RefSeq" id="WP_317052136.1">
    <property type="nucleotide sequence ID" value="NZ_CP140878.1"/>
</dbReference>
<proteinExistence type="predicted"/>
<dbReference type="Proteomes" id="UP001280415">
    <property type="component" value="Unassembled WGS sequence"/>
</dbReference>
<name>A0AAW8YMU8_PEDAC</name>
<protein>
    <submittedName>
        <fullName evidence="2">Uncharacterized protein</fullName>
    </submittedName>
</protein>
<evidence type="ECO:0000313" key="3">
    <source>
        <dbReference type="Proteomes" id="UP001280415"/>
    </source>
</evidence>
<accession>A0AAW8YMU8</accession>
<dbReference type="EMBL" id="JAWJAX010000004">
    <property type="protein sequence ID" value="MDV2911186.1"/>
    <property type="molecule type" value="Genomic_DNA"/>
</dbReference>
<comment type="caution">
    <text evidence="2">The sequence shown here is derived from an EMBL/GenBank/DDBJ whole genome shotgun (WGS) entry which is preliminary data.</text>
</comment>
<organism evidence="2 3">
    <name type="scientific">Pediococcus acidilactici</name>
    <dbReference type="NCBI Taxonomy" id="1254"/>
    <lineage>
        <taxon>Bacteria</taxon>
        <taxon>Bacillati</taxon>
        <taxon>Bacillota</taxon>
        <taxon>Bacilli</taxon>
        <taxon>Lactobacillales</taxon>
        <taxon>Lactobacillaceae</taxon>
        <taxon>Pediococcus</taxon>
        <taxon>Pediococcus acidilactici group</taxon>
    </lineage>
</organism>
<keyword evidence="1" id="KW-0732">Signal</keyword>
<reference evidence="2" key="2">
    <citation type="submission" date="2023-10" db="EMBL/GenBank/DDBJ databases">
        <authorList>
            <person name="Khurajog B."/>
        </authorList>
    </citation>
    <scope>NUCLEOTIDE SEQUENCE</scope>
    <source>
        <strain evidence="2">BF14</strain>
    </source>
</reference>
<gene>
    <name evidence="2" type="ORF">R0H03_04800</name>
</gene>
<sequence length="337" mass="38208">MKKSMLTALIALGFITPIITNTGASAAEFNQNEPNASAIIQKINQQQQKLPKLSEKQLKIQDSDIETWMPNPTVRELMLEMLIEHGYLPKDSTVNDITKDLLGSVRDYDLFHFNINTFAGGQITSNLTEGLQYINSKAKITMEIFDTNESQLMQIDFAQLHQNLDQWSVYVINPQQIANPQLAQKVIDAKLPSKNESPRQPLICYVRATYTNNETTVIPSPTKSIDISKTLYPTINLTTSDFWKEIDPSKYAAHVTSSALINKDNFLVTSSFYTFKEVSEGDYLGTLSEKEETIRAMEEVANNPKNYYGWFANSNVYNDNQHQLISLVSIIYADFHK</sequence>
<evidence type="ECO:0000256" key="1">
    <source>
        <dbReference type="SAM" id="SignalP"/>
    </source>
</evidence>
<feature type="signal peptide" evidence="1">
    <location>
        <begin position="1"/>
        <end position="26"/>
    </location>
</feature>
<dbReference type="AlphaFoldDB" id="A0AAW8YMU8"/>